<evidence type="ECO:0000256" key="1">
    <source>
        <dbReference type="SAM" id="MobiDB-lite"/>
    </source>
</evidence>
<feature type="compositionally biased region" description="Basic and acidic residues" evidence="1">
    <location>
        <begin position="17"/>
        <end position="28"/>
    </location>
</feature>
<keyword evidence="3" id="KW-1185">Reference proteome</keyword>
<dbReference type="Gramene" id="PUZ57733">
    <property type="protein sequence ID" value="PUZ57733"/>
    <property type="gene ID" value="GQ55_5G453300"/>
</dbReference>
<gene>
    <name evidence="2" type="ORF">GQ55_5G453300</name>
</gene>
<proteinExistence type="predicted"/>
<name>A0A2T7DQ73_9POAL</name>
<dbReference type="Proteomes" id="UP000244336">
    <property type="component" value="Chromosome 5"/>
</dbReference>
<accession>A0A2T7DQ73</accession>
<feature type="region of interest" description="Disordered" evidence="1">
    <location>
        <begin position="1"/>
        <end position="35"/>
    </location>
</feature>
<dbReference type="AlphaFoldDB" id="A0A2T7DQ73"/>
<dbReference type="EMBL" id="CM009753">
    <property type="protein sequence ID" value="PUZ57733.1"/>
    <property type="molecule type" value="Genomic_DNA"/>
</dbReference>
<evidence type="ECO:0000313" key="2">
    <source>
        <dbReference type="EMBL" id="PUZ57733.1"/>
    </source>
</evidence>
<protein>
    <submittedName>
        <fullName evidence="2">Uncharacterized protein</fullName>
    </submittedName>
</protein>
<sequence>MCPVGSGSEAPGRHPHRACDQMHARGQDRAGTSLATSWRQATHTRCLRKFPTSSFICTCVCSWLYCRPTAARACVEHQQA</sequence>
<organism evidence="2 3">
    <name type="scientific">Panicum hallii var. hallii</name>
    <dbReference type="NCBI Taxonomy" id="1504633"/>
    <lineage>
        <taxon>Eukaryota</taxon>
        <taxon>Viridiplantae</taxon>
        <taxon>Streptophyta</taxon>
        <taxon>Embryophyta</taxon>
        <taxon>Tracheophyta</taxon>
        <taxon>Spermatophyta</taxon>
        <taxon>Magnoliopsida</taxon>
        <taxon>Liliopsida</taxon>
        <taxon>Poales</taxon>
        <taxon>Poaceae</taxon>
        <taxon>PACMAD clade</taxon>
        <taxon>Panicoideae</taxon>
        <taxon>Panicodae</taxon>
        <taxon>Paniceae</taxon>
        <taxon>Panicinae</taxon>
        <taxon>Panicum</taxon>
        <taxon>Panicum sect. Panicum</taxon>
    </lineage>
</organism>
<reference evidence="2 3" key="1">
    <citation type="submission" date="2018-04" db="EMBL/GenBank/DDBJ databases">
        <title>WGS assembly of Panicum hallii var. hallii HAL2.</title>
        <authorList>
            <person name="Lovell J."/>
            <person name="Jenkins J."/>
            <person name="Lowry D."/>
            <person name="Mamidi S."/>
            <person name="Sreedasyam A."/>
            <person name="Weng X."/>
            <person name="Barry K."/>
            <person name="Bonette J."/>
            <person name="Campitelli B."/>
            <person name="Daum C."/>
            <person name="Gordon S."/>
            <person name="Gould B."/>
            <person name="Lipzen A."/>
            <person name="MacQueen A."/>
            <person name="Palacio-Mejia J."/>
            <person name="Plott C."/>
            <person name="Shakirov E."/>
            <person name="Shu S."/>
            <person name="Yoshinaga Y."/>
            <person name="Zane M."/>
            <person name="Rokhsar D."/>
            <person name="Grimwood J."/>
            <person name="Schmutz J."/>
            <person name="Juenger T."/>
        </authorList>
    </citation>
    <scope>NUCLEOTIDE SEQUENCE [LARGE SCALE GENOMIC DNA]</scope>
    <source>
        <strain evidence="3">cv. HAL2</strain>
    </source>
</reference>
<evidence type="ECO:0000313" key="3">
    <source>
        <dbReference type="Proteomes" id="UP000244336"/>
    </source>
</evidence>